<keyword evidence="7" id="KW-1185">Reference proteome</keyword>
<evidence type="ECO:0000259" key="5">
    <source>
        <dbReference type="PROSITE" id="PS51084"/>
    </source>
</evidence>
<keyword evidence="2" id="KW-0378">Hydrolase</keyword>
<comment type="caution">
    <text evidence="6">The sequence shown here is derived from an EMBL/GenBank/DDBJ whole genome shotgun (WGS) entry which is preliminary data.</text>
</comment>
<dbReference type="InterPro" id="IPR036265">
    <property type="entry name" value="HIT-like_sf"/>
</dbReference>
<evidence type="ECO:0000256" key="3">
    <source>
        <dbReference type="PIRSR" id="PIRSR601310-1"/>
    </source>
</evidence>
<dbReference type="Gene3D" id="3.30.428.10">
    <property type="entry name" value="HIT-like"/>
    <property type="match status" value="1"/>
</dbReference>
<name>A0AAD8I595_9APIA</name>
<dbReference type="PANTHER" id="PTHR12486">
    <property type="entry name" value="APRATAXIN-RELATED"/>
    <property type="match status" value="1"/>
</dbReference>
<reference evidence="6" key="2">
    <citation type="submission" date="2023-05" db="EMBL/GenBank/DDBJ databases">
        <authorList>
            <person name="Schelkunov M.I."/>
        </authorList>
    </citation>
    <scope>NUCLEOTIDE SEQUENCE</scope>
    <source>
        <strain evidence="6">Hsosn_3</strain>
        <tissue evidence="6">Leaf</tissue>
    </source>
</reference>
<proteinExistence type="predicted"/>
<feature type="short sequence motif" description="Histidine triad motif" evidence="4">
    <location>
        <begin position="107"/>
        <end position="111"/>
    </location>
</feature>
<gene>
    <name evidence="6" type="ORF">POM88_024981</name>
</gene>
<dbReference type="Proteomes" id="UP001237642">
    <property type="component" value="Unassembled WGS sequence"/>
</dbReference>
<dbReference type="GO" id="GO:0000166">
    <property type="term" value="F:nucleotide binding"/>
    <property type="evidence" value="ECO:0007669"/>
    <property type="project" value="UniProtKB-KW"/>
</dbReference>
<dbReference type="AlphaFoldDB" id="A0AAD8I595"/>
<feature type="domain" description="HIT" evidence="5">
    <location>
        <begin position="14"/>
        <end position="126"/>
    </location>
</feature>
<dbReference type="PROSITE" id="PS51084">
    <property type="entry name" value="HIT_2"/>
    <property type="match status" value="1"/>
</dbReference>
<dbReference type="PANTHER" id="PTHR12486:SF5">
    <property type="entry name" value="ADENOSINE 5'-MONOPHOSPHORAMIDASE HINT3"/>
    <property type="match status" value="1"/>
</dbReference>
<dbReference type="SUPFAM" id="SSF54197">
    <property type="entry name" value="HIT-like"/>
    <property type="match status" value="1"/>
</dbReference>
<evidence type="ECO:0000256" key="2">
    <source>
        <dbReference type="ARBA" id="ARBA00022801"/>
    </source>
</evidence>
<keyword evidence="1" id="KW-0547">Nucleotide-binding</keyword>
<evidence type="ECO:0000313" key="7">
    <source>
        <dbReference type="Proteomes" id="UP001237642"/>
    </source>
</evidence>
<reference evidence="6" key="1">
    <citation type="submission" date="2023-02" db="EMBL/GenBank/DDBJ databases">
        <title>Genome of toxic invasive species Heracleum sosnowskyi carries increased number of genes despite the absence of recent whole-genome duplications.</title>
        <authorList>
            <person name="Schelkunov M."/>
            <person name="Shtratnikova V."/>
            <person name="Makarenko M."/>
            <person name="Klepikova A."/>
            <person name="Omelchenko D."/>
            <person name="Novikova G."/>
            <person name="Obukhova E."/>
            <person name="Bogdanov V."/>
            <person name="Penin A."/>
            <person name="Logacheva M."/>
        </authorList>
    </citation>
    <scope>NUCLEOTIDE SEQUENCE</scope>
    <source>
        <strain evidence="6">Hsosn_3</strain>
        <tissue evidence="6">Leaf</tissue>
    </source>
</reference>
<feature type="active site" description="Tele-AMP-histidine intermediate" evidence="3">
    <location>
        <position position="111"/>
    </location>
</feature>
<dbReference type="GO" id="GO:0047627">
    <property type="term" value="F:adenylylsulfatase activity"/>
    <property type="evidence" value="ECO:0007669"/>
    <property type="project" value="UniProtKB-ARBA"/>
</dbReference>
<sequence>MATLGGGATPSACLFCEIARSSTSATLLHSDDRVVAFQDIKPAAFRHYLVIPVEHISTVNDLKRKPEDFSLVSHLYDVGKTLLRRDAPQSTHYRFGFHQPPLNSVNHLHLHCLALPFTPRWKSIKYFPLGPLGGFIEVEKLLQKLKPLSAVSSTLRPCLLSLKTVIAFHGCSCCTDILPSQVSTMSKANHHSHKSQPVKTLTLSPYPDTMVACC</sequence>
<accession>A0AAD8I595</accession>
<organism evidence="6 7">
    <name type="scientific">Heracleum sosnowskyi</name>
    <dbReference type="NCBI Taxonomy" id="360622"/>
    <lineage>
        <taxon>Eukaryota</taxon>
        <taxon>Viridiplantae</taxon>
        <taxon>Streptophyta</taxon>
        <taxon>Embryophyta</taxon>
        <taxon>Tracheophyta</taxon>
        <taxon>Spermatophyta</taxon>
        <taxon>Magnoliopsida</taxon>
        <taxon>eudicotyledons</taxon>
        <taxon>Gunneridae</taxon>
        <taxon>Pentapetalae</taxon>
        <taxon>asterids</taxon>
        <taxon>campanulids</taxon>
        <taxon>Apiales</taxon>
        <taxon>Apiaceae</taxon>
        <taxon>Apioideae</taxon>
        <taxon>apioid superclade</taxon>
        <taxon>Tordylieae</taxon>
        <taxon>Tordyliinae</taxon>
        <taxon>Heracleum</taxon>
    </lineage>
</organism>
<dbReference type="InterPro" id="IPR011146">
    <property type="entry name" value="HIT-like"/>
</dbReference>
<protein>
    <submittedName>
        <fullName evidence="6">Bifunctional adenosine 5'-phosphosulfate phosphorylase/adenylylsulfatase HINT4</fullName>
    </submittedName>
</protein>
<dbReference type="PRINTS" id="PR00332">
    <property type="entry name" value="HISTRIAD"/>
</dbReference>
<evidence type="ECO:0000313" key="6">
    <source>
        <dbReference type="EMBL" id="KAK1378237.1"/>
    </source>
</evidence>
<dbReference type="InterPro" id="IPR001310">
    <property type="entry name" value="Histidine_triad_HIT"/>
</dbReference>
<evidence type="ECO:0000256" key="4">
    <source>
        <dbReference type="PROSITE-ProRule" id="PRU00464"/>
    </source>
</evidence>
<dbReference type="Pfam" id="PF11969">
    <property type="entry name" value="DcpS_C"/>
    <property type="match status" value="1"/>
</dbReference>
<evidence type="ECO:0000256" key="1">
    <source>
        <dbReference type="ARBA" id="ARBA00022741"/>
    </source>
</evidence>
<dbReference type="EMBL" id="JAUIZM010000006">
    <property type="protein sequence ID" value="KAK1378237.1"/>
    <property type="molecule type" value="Genomic_DNA"/>
</dbReference>